<evidence type="ECO:0000313" key="2">
    <source>
        <dbReference type="EMBL" id="RNB80517.1"/>
    </source>
</evidence>
<dbReference type="Gene3D" id="3.40.50.720">
    <property type="entry name" value="NAD(P)-binding Rossmann-like Domain"/>
    <property type="match status" value="1"/>
</dbReference>
<reference evidence="2 3" key="1">
    <citation type="submission" date="2018-10" db="EMBL/GenBank/DDBJ databases">
        <title>Phylogenomics of Brevibacillus.</title>
        <authorList>
            <person name="Dunlap C."/>
        </authorList>
    </citation>
    <scope>NUCLEOTIDE SEQUENCE [LARGE SCALE GENOMIC DNA]</scope>
    <source>
        <strain evidence="2 3">JCM 15774</strain>
    </source>
</reference>
<proteinExistence type="predicted"/>
<dbReference type="AlphaFoldDB" id="A0A3M8CZ85"/>
<dbReference type="EMBL" id="RHHU01000017">
    <property type="protein sequence ID" value="RNB80517.1"/>
    <property type="molecule type" value="Genomic_DNA"/>
</dbReference>
<evidence type="ECO:0000259" key="1">
    <source>
        <dbReference type="PROSITE" id="PS51850"/>
    </source>
</evidence>
<dbReference type="InterPro" id="IPR036291">
    <property type="entry name" value="NAD(P)-bd_dom_sf"/>
</dbReference>
<dbReference type="PROSITE" id="PS51850">
    <property type="entry name" value="KARI_N"/>
    <property type="match status" value="1"/>
</dbReference>
<dbReference type="Proteomes" id="UP000269573">
    <property type="component" value="Unassembled WGS sequence"/>
</dbReference>
<dbReference type="Pfam" id="PF07991">
    <property type="entry name" value="KARI_N"/>
    <property type="match status" value="1"/>
</dbReference>
<organism evidence="2 3">
    <name type="scientific">Brevibacillus nitrificans</name>
    <dbReference type="NCBI Taxonomy" id="651560"/>
    <lineage>
        <taxon>Bacteria</taxon>
        <taxon>Bacillati</taxon>
        <taxon>Bacillota</taxon>
        <taxon>Bacilli</taxon>
        <taxon>Bacillales</taxon>
        <taxon>Paenibacillaceae</taxon>
        <taxon>Brevibacillus</taxon>
    </lineage>
</organism>
<gene>
    <name evidence="2" type="ORF">EDM59_24630</name>
</gene>
<dbReference type="InterPro" id="IPR013116">
    <property type="entry name" value="KARI_N"/>
</dbReference>
<feature type="domain" description="KARI N-terminal Rossmann" evidence="1">
    <location>
        <begin position="1"/>
        <end position="81"/>
    </location>
</feature>
<sequence>MAMSEDKELMEAAPAYLRGKVVAIFAYENLGLEQAQRLRGQGIEVIVTLRQGSSVGRWLEEGFCLVSLWDAADQADVFQVW</sequence>
<dbReference type="SUPFAM" id="SSF51735">
    <property type="entry name" value="NAD(P)-binding Rossmann-fold domains"/>
    <property type="match status" value="1"/>
</dbReference>
<accession>A0A3M8CZ85</accession>
<keyword evidence="3" id="KW-1185">Reference proteome</keyword>
<evidence type="ECO:0000313" key="3">
    <source>
        <dbReference type="Proteomes" id="UP000269573"/>
    </source>
</evidence>
<name>A0A3M8CZ85_9BACL</name>
<protein>
    <recommendedName>
        <fullName evidence="1">KARI N-terminal Rossmann domain-containing protein</fullName>
    </recommendedName>
</protein>
<comment type="caution">
    <text evidence="2">The sequence shown here is derived from an EMBL/GenBank/DDBJ whole genome shotgun (WGS) entry which is preliminary data.</text>
</comment>